<organism evidence="1 2">
    <name type="scientific">Funneliformis mosseae</name>
    <name type="common">Endomycorrhizal fungus</name>
    <name type="synonym">Glomus mosseae</name>
    <dbReference type="NCBI Taxonomy" id="27381"/>
    <lineage>
        <taxon>Eukaryota</taxon>
        <taxon>Fungi</taxon>
        <taxon>Fungi incertae sedis</taxon>
        <taxon>Mucoromycota</taxon>
        <taxon>Glomeromycotina</taxon>
        <taxon>Glomeromycetes</taxon>
        <taxon>Glomerales</taxon>
        <taxon>Glomeraceae</taxon>
        <taxon>Funneliformis</taxon>
    </lineage>
</organism>
<comment type="caution">
    <text evidence="1">The sequence shown here is derived from an EMBL/GenBank/DDBJ whole genome shotgun (WGS) entry which is preliminary data.</text>
</comment>
<keyword evidence="2" id="KW-1185">Reference proteome</keyword>
<gene>
    <name evidence="1" type="ORF">FMOSSE_LOCUS11712</name>
</gene>
<reference evidence="1" key="1">
    <citation type="submission" date="2021-06" db="EMBL/GenBank/DDBJ databases">
        <authorList>
            <person name="Kallberg Y."/>
            <person name="Tangrot J."/>
            <person name="Rosling A."/>
        </authorList>
    </citation>
    <scope>NUCLEOTIDE SEQUENCE</scope>
    <source>
        <strain evidence="1">87-6 pot B 2015</strain>
    </source>
</reference>
<dbReference type="EMBL" id="CAJVPP010004835">
    <property type="protein sequence ID" value="CAG8656159.1"/>
    <property type="molecule type" value="Genomic_DNA"/>
</dbReference>
<dbReference type="Proteomes" id="UP000789375">
    <property type="component" value="Unassembled WGS sequence"/>
</dbReference>
<protein>
    <submittedName>
        <fullName evidence="1">7587_t:CDS:1</fullName>
    </submittedName>
</protein>
<proteinExistence type="predicted"/>
<dbReference type="Gene3D" id="1.25.40.420">
    <property type="match status" value="1"/>
</dbReference>
<evidence type="ECO:0000313" key="2">
    <source>
        <dbReference type="Proteomes" id="UP000789375"/>
    </source>
</evidence>
<evidence type="ECO:0000313" key="1">
    <source>
        <dbReference type="EMBL" id="CAG8656159.1"/>
    </source>
</evidence>
<sequence length="324" mass="38436">FIYCGNVDLTGLQKLELLQLFMALDEINIQPLMTHVQKYLTEHIAMFTKFDSIEMLKIIHQHEFFTELWDEHLEIICEEPRVLLSSKDFTSLSEMFLMDILKCNTLKVDEITIWESVLKWGLDKHPSFVKDAKKWDKAQFKILRTTLNKIIPLVNFRDFDSTTFFYQVLPYQKLLPKDELYDILEKHLVRINNRPTLTRYRQASNSNILNLHHLAIFSTWMDKKNSYYKIHKNPHKFKSLYHQLLCEDFYFKSNIMDLGMLHSSYAIHYNDRCEIGFGSGHDLNCKSDGNWTSVPTYYPSIGIPAVFKISQYEIFEVVRFFNGK</sequence>
<dbReference type="AlphaFoldDB" id="A0A9N9DWS3"/>
<name>A0A9N9DWS3_FUNMO</name>
<feature type="non-terminal residue" evidence="1">
    <location>
        <position position="324"/>
    </location>
</feature>
<accession>A0A9N9DWS3</accession>